<sequence>MNILQQILKSRILLGIISLVVFAVIFIFNRLFPLFADDWVYSFIFENSFFDHSLKPISGLSDIFISQYNHYFLWGGRSVVHFIDQFLLSIDPLLCDAINSLVYLGFIFFIYRLINQGRETNIGAFIFVICFSWVFVPQLTSNVFWITGSANYLWGTFILLLFLYPYYTRFLNGRENDPDTVFKSVIFFITGIIAGWTNENTVPPILLMIFFLGIYLYRKRELPRWMIFGFIGLCVGYLIMVLAPGNYIRMQFEFEHSEKMVDVAFITIIKERIIRIFSKNYLLYMLPLVILYLAMFLVHRKYGYKTEEGINKKLLASISFFIAAHISFFIMIAATTFPLRAMFGMVIYMAIAIGILYSEIEINTKWKSVVNITFIVILACLYTFDVIRKYPSIHLISETFRQREIILEEQKAKGIKDITFEGRIGFHEKYGFEDLQSDSTAWMNREYAKFHGIHSVKAINKE</sequence>
<feature type="transmembrane region" description="Helical" evidence="1">
    <location>
        <begin position="281"/>
        <end position="302"/>
    </location>
</feature>
<keyword evidence="1" id="KW-0472">Membrane</keyword>
<keyword evidence="3" id="KW-1185">Reference proteome</keyword>
<evidence type="ECO:0008006" key="4">
    <source>
        <dbReference type="Google" id="ProtNLM"/>
    </source>
</evidence>
<feature type="transmembrane region" description="Helical" evidence="1">
    <location>
        <begin position="339"/>
        <end position="357"/>
    </location>
</feature>
<reference evidence="2 3" key="1">
    <citation type="submission" date="2020-08" db="EMBL/GenBank/DDBJ databases">
        <title>Genomic Encyclopedia of Type Strains, Phase IV (KMG-IV): sequencing the most valuable type-strain genomes for metagenomic binning, comparative biology and taxonomic classification.</title>
        <authorList>
            <person name="Goeker M."/>
        </authorList>
    </citation>
    <scope>NUCLEOTIDE SEQUENCE [LARGE SCALE GENOMIC DNA]</scope>
    <source>
        <strain evidence="2 3">DSM 104969</strain>
    </source>
</reference>
<feature type="transmembrane region" description="Helical" evidence="1">
    <location>
        <begin position="225"/>
        <end position="243"/>
    </location>
</feature>
<feature type="transmembrane region" description="Helical" evidence="1">
    <location>
        <begin position="369"/>
        <end position="387"/>
    </location>
</feature>
<feature type="transmembrane region" description="Helical" evidence="1">
    <location>
        <begin position="202"/>
        <end position="218"/>
    </location>
</feature>
<comment type="caution">
    <text evidence="2">The sequence shown here is derived from an EMBL/GenBank/DDBJ whole genome shotgun (WGS) entry which is preliminary data.</text>
</comment>
<name>A0A840CH36_9BACT</name>
<dbReference type="Pfam" id="PF19528">
    <property type="entry name" value="DUF6056"/>
    <property type="match status" value="1"/>
</dbReference>
<feature type="transmembrane region" description="Helical" evidence="1">
    <location>
        <begin position="121"/>
        <end position="140"/>
    </location>
</feature>
<protein>
    <recommendedName>
        <fullName evidence="4">Dolichyl-phosphate-mannose-protein mannosyltransferase</fullName>
    </recommendedName>
</protein>
<evidence type="ECO:0000313" key="2">
    <source>
        <dbReference type="EMBL" id="MBB4034531.1"/>
    </source>
</evidence>
<dbReference type="InterPro" id="IPR045691">
    <property type="entry name" value="DUF6056"/>
</dbReference>
<dbReference type="EMBL" id="JACIEP010000002">
    <property type="protein sequence ID" value="MBB4034531.1"/>
    <property type="molecule type" value="Genomic_DNA"/>
</dbReference>
<evidence type="ECO:0000256" key="1">
    <source>
        <dbReference type="SAM" id="Phobius"/>
    </source>
</evidence>
<keyword evidence="1" id="KW-1133">Transmembrane helix</keyword>
<gene>
    <name evidence="2" type="ORF">GGR21_000418</name>
</gene>
<organism evidence="2 3">
    <name type="scientific">Dysgonomonas hofstadii</name>
    <dbReference type="NCBI Taxonomy" id="637886"/>
    <lineage>
        <taxon>Bacteria</taxon>
        <taxon>Pseudomonadati</taxon>
        <taxon>Bacteroidota</taxon>
        <taxon>Bacteroidia</taxon>
        <taxon>Bacteroidales</taxon>
        <taxon>Dysgonomonadaceae</taxon>
        <taxon>Dysgonomonas</taxon>
    </lineage>
</organism>
<feature type="transmembrane region" description="Helical" evidence="1">
    <location>
        <begin position="152"/>
        <end position="168"/>
    </location>
</feature>
<feature type="transmembrane region" description="Helical" evidence="1">
    <location>
        <begin position="12"/>
        <end position="32"/>
    </location>
</feature>
<feature type="transmembrane region" description="Helical" evidence="1">
    <location>
        <begin position="180"/>
        <end position="196"/>
    </location>
</feature>
<dbReference type="Proteomes" id="UP000555103">
    <property type="component" value="Unassembled WGS sequence"/>
</dbReference>
<keyword evidence="1" id="KW-0812">Transmembrane</keyword>
<dbReference type="RefSeq" id="WP_183305490.1">
    <property type="nucleotide sequence ID" value="NZ_JACIEP010000002.1"/>
</dbReference>
<accession>A0A840CH36</accession>
<feature type="transmembrane region" description="Helical" evidence="1">
    <location>
        <begin position="314"/>
        <end position="333"/>
    </location>
</feature>
<proteinExistence type="predicted"/>
<evidence type="ECO:0000313" key="3">
    <source>
        <dbReference type="Proteomes" id="UP000555103"/>
    </source>
</evidence>
<dbReference type="AlphaFoldDB" id="A0A840CH36"/>
<feature type="transmembrane region" description="Helical" evidence="1">
    <location>
        <begin position="97"/>
        <end position="114"/>
    </location>
</feature>